<dbReference type="SMART" id="SM00387">
    <property type="entry name" value="HATPase_c"/>
    <property type="match status" value="1"/>
</dbReference>
<dbReference type="FunFam" id="3.30.565.10:FF:000006">
    <property type="entry name" value="Sensor histidine kinase WalK"/>
    <property type="match status" value="1"/>
</dbReference>
<dbReference type="Pfam" id="PF00072">
    <property type="entry name" value="Response_reg"/>
    <property type="match status" value="1"/>
</dbReference>
<dbReference type="SUPFAM" id="SSF55874">
    <property type="entry name" value="ATPase domain of HSP90 chaperone/DNA topoisomerase II/histidine kinase"/>
    <property type="match status" value="1"/>
</dbReference>
<gene>
    <name evidence="11" type="ORF">DP114_12315</name>
</gene>
<dbReference type="GO" id="GO:0000155">
    <property type="term" value="F:phosphorelay sensor kinase activity"/>
    <property type="evidence" value="ECO:0007669"/>
    <property type="project" value="InterPro"/>
</dbReference>
<keyword evidence="12" id="KW-1185">Reference proteome</keyword>
<dbReference type="Gene3D" id="3.40.50.2300">
    <property type="match status" value="1"/>
</dbReference>
<sequence>MSDTRTLLIIDDCAEDRRIYRRYLLKDPHQSYQILEADSAKDALALCQKILCDVILLDFNLPDMTGLEILDHLTQQISDTNAPVIMLTGQGDEAVAVQAMKKGVQDYLVKQHLKPDVLQLAVRNVIQHSQLQSVLTKTKERQRLIIQQAELLAQTQAALINEQKLNAFKSQIIATVSYEYRTPLSSILTAASTLKQYGEKLDECKQQKFLQIIEHKARYMAKLVDDLLVFNQFELNKAQFKPQPLNLYHFFSGLIEEQQEKLSDSHHFVYEISGNYKGFWGDGRLLRQIFVNLMSNAIKFSPDGGSIQFHLIGGESQVIFDIKDEGIGIPIREQKNLFQPFCRGSNVDAIPGTGLGLAIAKICVELHGGDITLESQMGKGTRVIVTLPKRSSI</sequence>
<dbReference type="Gene3D" id="1.10.287.130">
    <property type="match status" value="1"/>
</dbReference>
<dbReference type="InterPro" id="IPR011006">
    <property type="entry name" value="CheY-like_superfamily"/>
</dbReference>
<keyword evidence="5" id="KW-0418">Kinase</keyword>
<dbReference type="SMART" id="SM00388">
    <property type="entry name" value="HisKA"/>
    <property type="match status" value="1"/>
</dbReference>
<evidence type="ECO:0000259" key="10">
    <source>
        <dbReference type="PROSITE" id="PS50110"/>
    </source>
</evidence>
<evidence type="ECO:0000256" key="3">
    <source>
        <dbReference type="ARBA" id="ARBA00022553"/>
    </source>
</evidence>
<comment type="catalytic activity">
    <reaction evidence="1">
        <text>ATP + protein L-histidine = ADP + protein N-phospho-L-histidine.</text>
        <dbReference type="EC" id="2.7.13.3"/>
    </reaction>
</comment>
<reference evidence="11 12" key="1">
    <citation type="submission" date="2018-06" db="EMBL/GenBank/DDBJ databases">
        <title>Comparative genomics of Brasilonema spp. strains.</title>
        <authorList>
            <person name="Alvarenga D.O."/>
            <person name="Fiore M.F."/>
            <person name="Varani A.M."/>
        </authorList>
    </citation>
    <scope>NUCLEOTIDE SEQUENCE [LARGE SCALE GENOMIC DNA]</scope>
    <source>
        <strain evidence="11 12">CENA114</strain>
    </source>
</reference>
<dbReference type="EMBL" id="CP030118">
    <property type="protein sequence ID" value="QDL08570.1"/>
    <property type="molecule type" value="Genomic_DNA"/>
</dbReference>
<dbReference type="SUPFAM" id="SSF52172">
    <property type="entry name" value="CheY-like"/>
    <property type="match status" value="1"/>
</dbReference>
<evidence type="ECO:0000313" key="12">
    <source>
        <dbReference type="Proteomes" id="UP000503129"/>
    </source>
</evidence>
<dbReference type="SUPFAM" id="SSF47384">
    <property type="entry name" value="Homodimeric domain of signal transducing histidine kinase"/>
    <property type="match status" value="1"/>
</dbReference>
<protein>
    <recommendedName>
        <fullName evidence="2">histidine kinase</fullName>
        <ecNumber evidence="2">2.7.13.3</ecNumber>
    </recommendedName>
</protein>
<evidence type="ECO:0000256" key="5">
    <source>
        <dbReference type="ARBA" id="ARBA00022777"/>
    </source>
</evidence>
<dbReference type="InterPro" id="IPR005467">
    <property type="entry name" value="His_kinase_dom"/>
</dbReference>
<name>A0A856ME55_9CYAN</name>
<evidence type="ECO:0000256" key="8">
    <source>
        <dbReference type="PROSITE-ProRule" id="PRU00169"/>
    </source>
</evidence>
<dbReference type="InterPro" id="IPR004358">
    <property type="entry name" value="Sig_transdc_His_kin-like_C"/>
</dbReference>
<feature type="modified residue" description="4-aspartylphosphate" evidence="8">
    <location>
        <position position="58"/>
    </location>
</feature>
<dbReference type="CDD" id="cd00075">
    <property type="entry name" value="HATPase"/>
    <property type="match status" value="1"/>
</dbReference>
<comment type="function">
    <text evidence="7">Photoreceptor which exists in two forms that are reversibly interconvertible by light: the R form that absorbs maximally in the red region of the spectrum and the FR form that absorbs maximally in the far-red region.</text>
</comment>
<evidence type="ECO:0000256" key="1">
    <source>
        <dbReference type="ARBA" id="ARBA00000085"/>
    </source>
</evidence>
<evidence type="ECO:0000256" key="4">
    <source>
        <dbReference type="ARBA" id="ARBA00022679"/>
    </source>
</evidence>
<evidence type="ECO:0000256" key="2">
    <source>
        <dbReference type="ARBA" id="ARBA00012438"/>
    </source>
</evidence>
<dbReference type="KEGG" id="bsen:DP114_12315"/>
<dbReference type="SMART" id="SM00448">
    <property type="entry name" value="REC"/>
    <property type="match status" value="1"/>
</dbReference>
<dbReference type="InterPro" id="IPR001789">
    <property type="entry name" value="Sig_transdc_resp-reg_receiver"/>
</dbReference>
<dbReference type="Gene3D" id="3.30.565.10">
    <property type="entry name" value="Histidine kinase-like ATPase, C-terminal domain"/>
    <property type="match status" value="1"/>
</dbReference>
<dbReference type="InterPro" id="IPR003594">
    <property type="entry name" value="HATPase_dom"/>
</dbReference>
<dbReference type="InterPro" id="IPR036097">
    <property type="entry name" value="HisK_dim/P_sf"/>
</dbReference>
<dbReference type="CDD" id="cd00082">
    <property type="entry name" value="HisKA"/>
    <property type="match status" value="1"/>
</dbReference>
<dbReference type="PANTHER" id="PTHR43547">
    <property type="entry name" value="TWO-COMPONENT HISTIDINE KINASE"/>
    <property type="match status" value="1"/>
</dbReference>
<dbReference type="PANTHER" id="PTHR43547:SF2">
    <property type="entry name" value="HYBRID SIGNAL TRANSDUCTION HISTIDINE KINASE C"/>
    <property type="match status" value="1"/>
</dbReference>
<dbReference type="PROSITE" id="PS50109">
    <property type="entry name" value="HIS_KIN"/>
    <property type="match status" value="1"/>
</dbReference>
<dbReference type="Pfam" id="PF02518">
    <property type="entry name" value="HATPase_c"/>
    <property type="match status" value="1"/>
</dbReference>
<keyword evidence="4" id="KW-0808">Transferase</keyword>
<keyword evidence="3 8" id="KW-0597">Phosphoprotein</keyword>
<dbReference type="EC" id="2.7.13.3" evidence="2"/>
<dbReference type="AlphaFoldDB" id="A0A856ME55"/>
<dbReference type="PROSITE" id="PS50110">
    <property type="entry name" value="RESPONSE_REGULATORY"/>
    <property type="match status" value="1"/>
</dbReference>
<dbReference type="Pfam" id="PF00512">
    <property type="entry name" value="HisKA"/>
    <property type="match status" value="1"/>
</dbReference>
<evidence type="ECO:0000259" key="9">
    <source>
        <dbReference type="PROSITE" id="PS50109"/>
    </source>
</evidence>
<accession>A0A856ME55</accession>
<dbReference type="PRINTS" id="PR00344">
    <property type="entry name" value="BCTRLSENSOR"/>
</dbReference>
<evidence type="ECO:0000256" key="7">
    <source>
        <dbReference type="ARBA" id="ARBA00055745"/>
    </source>
</evidence>
<dbReference type="InterPro" id="IPR003661">
    <property type="entry name" value="HisK_dim/P_dom"/>
</dbReference>
<evidence type="ECO:0000313" key="11">
    <source>
        <dbReference type="EMBL" id="QDL08570.1"/>
    </source>
</evidence>
<proteinExistence type="predicted"/>
<dbReference type="InterPro" id="IPR036890">
    <property type="entry name" value="HATPase_C_sf"/>
</dbReference>
<dbReference type="RefSeq" id="WP_169268982.1">
    <property type="nucleotide sequence ID" value="NZ_CAWOXK010000001.1"/>
</dbReference>
<keyword evidence="6" id="KW-0902">Two-component regulatory system</keyword>
<evidence type="ECO:0000256" key="6">
    <source>
        <dbReference type="ARBA" id="ARBA00023012"/>
    </source>
</evidence>
<feature type="domain" description="Histidine kinase" evidence="9">
    <location>
        <begin position="175"/>
        <end position="391"/>
    </location>
</feature>
<feature type="domain" description="Response regulatory" evidence="10">
    <location>
        <begin position="6"/>
        <end position="125"/>
    </location>
</feature>
<dbReference type="Proteomes" id="UP000503129">
    <property type="component" value="Chromosome"/>
</dbReference>
<organism evidence="11 12">
    <name type="scientific">Brasilonema sennae CENA114</name>
    <dbReference type="NCBI Taxonomy" id="415709"/>
    <lineage>
        <taxon>Bacteria</taxon>
        <taxon>Bacillati</taxon>
        <taxon>Cyanobacteriota</taxon>
        <taxon>Cyanophyceae</taxon>
        <taxon>Nostocales</taxon>
        <taxon>Scytonemataceae</taxon>
        <taxon>Brasilonema</taxon>
        <taxon>Bromeliae group (in: Brasilonema)</taxon>
    </lineage>
</organism>